<gene>
    <name evidence="1" type="ORF">VFH_III199960</name>
</gene>
<dbReference type="Proteomes" id="UP001157006">
    <property type="component" value="Chromosome 3"/>
</dbReference>
<reference evidence="1 2" key="1">
    <citation type="submission" date="2023-01" db="EMBL/GenBank/DDBJ databases">
        <authorList>
            <person name="Kreplak J."/>
        </authorList>
    </citation>
    <scope>NUCLEOTIDE SEQUENCE [LARGE SCALE GENOMIC DNA]</scope>
</reference>
<sequence length="135" mass="15792">MEYFWDEDCKVYYFRVKKNGKKIYNFNDLDEFIDSTAKTHVVDDQPIGAPQVDAVIHDVFHGDGQGSGIGVEYGNESPIITMLHNTWTKKDERYEDDCRRRVAFEAAQEERFSLIQEHMTTQDSNYEDFASYVTE</sequence>
<protein>
    <submittedName>
        <fullName evidence="1">Uncharacterized protein</fullName>
    </submittedName>
</protein>
<evidence type="ECO:0000313" key="2">
    <source>
        <dbReference type="Proteomes" id="UP001157006"/>
    </source>
</evidence>
<dbReference type="AlphaFoldDB" id="A0AAV1ABV1"/>
<accession>A0AAV1ABV1</accession>
<organism evidence="1 2">
    <name type="scientific">Vicia faba</name>
    <name type="common">Broad bean</name>
    <name type="synonym">Faba vulgaris</name>
    <dbReference type="NCBI Taxonomy" id="3906"/>
    <lineage>
        <taxon>Eukaryota</taxon>
        <taxon>Viridiplantae</taxon>
        <taxon>Streptophyta</taxon>
        <taxon>Embryophyta</taxon>
        <taxon>Tracheophyta</taxon>
        <taxon>Spermatophyta</taxon>
        <taxon>Magnoliopsida</taxon>
        <taxon>eudicotyledons</taxon>
        <taxon>Gunneridae</taxon>
        <taxon>Pentapetalae</taxon>
        <taxon>rosids</taxon>
        <taxon>fabids</taxon>
        <taxon>Fabales</taxon>
        <taxon>Fabaceae</taxon>
        <taxon>Papilionoideae</taxon>
        <taxon>50 kb inversion clade</taxon>
        <taxon>NPAAA clade</taxon>
        <taxon>Hologalegina</taxon>
        <taxon>IRL clade</taxon>
        <taxon>Fabeae</taxon>
        <taxon>Vicia</taxon>
    </lineage>
</organism>
<name>A0AAV1ABV1_VICFA</name>
<dbReference type="EMBL" id="OX451738">
    <property type="protein sequence ID" value="CAI8605807.1"/>
    <property type="molecule type" value="Genomic_DNA"/>
</dbReference>
<proteinExistence type="predicted"/>
<evidence type="ECO:0000313" key="1">
    <source>
        <dbReference type="EMBL" id="CAI8605807.1"/>
    </source>
</evidence>
<keyword evidence="2" id="KW-1185">Reference proteome</keyword>